<evidence type="ECO:0000313" key="1">
    <source>
        <dbReference type="EMBL" id="MDK6900571.1"/>
    </source>
</evidence>
<organism evidence="1 2">
    <name type="scientific">Streptococcus agalactiae</name>
    <dbReference type="NCBI Taxonomy" id="1311"/>
    <lineage>
        <taxon>Bacteria</taxon>
        <taxon>Bacillati</taxon>
        <taxon>Bacillota</taxon>
        <taxon>Bacilli</taxon>
        <taxon>Lactobacillales</taxon>
        <taxon>Streptococcaceae</taxon>
        <taxon>Streptococcus</taxon>
    </lineage>
</organism>
<sequence length="100" mass="10648">GALWQVRVDGVIARQYILTNNQWEQTPVGGAMIGSKAISQAHIADAAIGTAHIADAAITDEQEMQRTWLADLGRETLPSPVTRAYTDFLLASALGESAAI</sequence>
<comment type="caution">
    <text evidence="1">The sequence shown here is derived from an EMBL/GenBank/DDBJ whole genome shotgun (WGS) entry which is preliminary data.</text>
</comment>
<protein>
    <submittedName>
        <fullName evidence="1">Uncharacterized protein</fullName>
    </submittedName>
</protein>
<proteinExistence type="predicted"/>
<dbReference type="AlphaFoldDB" id="A0AAW6XW21"/>
<accession>A0AAW6XW21</accession>
<dbReference type="SUPFAM" id="SSF48613">
    <property type="entry name" value="Heme oxygenase-like"/>
    <property type="match status" value="1"/>
</dbReference>
<evidence type="ECO:0000313" key="2">
    <source>
        <dbReference type="Proteomes" id="UP001230629"/>
    </source>
</evidence>
<feature type="non-terminal residue" evidence="1">
    <location>
        <position position="1"/>
    </location>
</feature>
<feature type="non-terminal residue" evidence="1">
    <location>
        <position position="100"/>
    </location>
</feature>
<dbReference type="Gene3D" id="1.20.910.10">
    <property type="entry name" value="Heme oxygenase-like"/>
    <property type="match status" value="1"/>
</dbReference>
<dbReference type="EMBL" id="JASOIH010000258">
    <property type="protein sequence ID" value="MDK6900571.1"/>
    <property type="molecule type" value="Genomic_DNA"/>
</dbReference>
<gene>
    <name evidence="1" type="ORF">QP229_11475</name>
</gene>
<name>A0AAW6XW21_STRAG</name>
<dbReference type="Proteomes" id="UP001230629">
    <property type="component" value="Unassembled WGS sequence"/>
</dbReference>
<reference evidence="1" key="1">
    <citation type="submission" date="2023-05" db="EMBL/GenBank/DDBJ databases">
        <title>Cataloging the Phylogenetic Diversity of Human Bladder Bacteria.</title>
        <authorList>
            <person name="Du J."/>
        </authorList>
    </citation>
    <scope>NUCLEOTIDE SEQUENCE</scope>
    <source>
        <strain evidence="1">UMB8703</strain>
    </source>
</reference>
<dbReference type="InterPro" id="IPR016084">
    <property type="entry name" value="Haem_Oase-like_multi-hlx"/>
</dbReference>